<protein>
    <recommendedName>
        <fullName evidence="3">Blue (type 1) copper domain-containing protein</fullName>
    </recommendedName>
</protein>
<dbReference type="HOGENOM" id="CLU_586094_0_0_2"/>
<proteinExistence type="predicted"/>
<dbReference type="EnsemblBacteria" id="ABK78094">
    <property type="protein sequence ID" value="ABK78094"/>
    <property type="gene ID" value="CENSYa_1472"/>
</dbReference>
<organism evidence="1 2">
    <name type="scientific">Cenarchaeum symbiosum (strain A)</name>
    <dbReference type="NCBI Taxonomy" id="414004"/>
    <lineage>
        <taxon>Archaea</taxon>
        <taxon>Nitrososphaerota</taxon>
        <taxon>Candidatus Cenarchaeales</taxon>
        <taxon>Candidatus Cenarchaeaceae</taxon>
        <taxon>Candidatus Cenarchaeum</taxon>
    </lineage>
</organism>
<dbReference type="STRING" id="414004.CENSYa_1472"/>
<keyword evidence="2" id="KW-1185">Reference proteome</keyword>
<dbReference type="PANTHER" id="PTHR36507:SF1">
    <property type="entry name" value="BLL1555 PROTEIN"/>
    <property type="match status" value="1"/>
</dbReference>
<evidence type="ECO:0000313" key="2">
    <source>
        <dbReference type="Proteomes" id="UP000000758"/>
    </source>
</evidence>
<dbReference type="EMBL" id="DP000238">
    <property type="protein sequence ID" value="ABK78094.1"/>
    <property type="molecule type" value="Genomic_DNA"/>
</dbReference>
<dbReference type="Proteomes" id="UP000000758">
    <property type="component" value="Chromosome"/>
</dbReference>
<dbReference type="KEGG" id="csy:CENSYa_1472"/>
<dbReference type="SUPFAM" id="SSF49503">
    <property type="entry name" value="Cupredoxins"/>
    <property type="match status" value="1"/>
</dbReference>
<accession>A0RXM7</accession>
<dbReference type="InterPro" id="IPR052721">
    <property type="entry name" value="ET_Amicyanin"/>
</dbReference>
<dbReference type="PANTHER" id="PTHR36507">
    <property type="entry name" value="BLL1555 PROTEIN"/>
    <property type="match status" value="1"/>
</dbReference>
<dbReference type="Gene3D" id="2.60.40.420">
    <property type="entry name" value="Cupredoxins - blue copper proteins"/>
    <property type="match status" value="1"/>
</dbReference>
<evidence type="ECO:0000313" key="1">
    <source>
        <dbReference type="EMBL" id="ABK78094.1"/>
    </source>
</evidence>
<evidence type="ECO:0008006" key="3">
    <source>
        <dbReference type="Google" id="ProtNLM"/>
    </source>
</evidence>
<dbReference type="InterPro" id="IPR008972">
    <property type="entry name" value="Cupredoxin"/>
</dbReference>
<sequence length="466" mass="52019">MVATAAYAALSVYDIRDSSDAAPVGAGLPDAPAWAVSSGDPSAPPAADLLVEDRGTLPRYRIDVLPNEGYNQLREDLVEVGILAYSGGFFTPEVMKEEYSKIMSVLPDAFMEVDTSIHDRYAQHLADRSSDNLIESSISSGIGKLEFFVHVFNALKQPGVMESPTKMMHDYMEMTIESHRELLTKAGNTTDADREHISQVRWTGSVLKYFIDKEVQAWNNGEAVQPAAWNERHEQYTMYVAERIVHWNEKISDSIDRYNDREYSSRLYMVTQGDVQHMESVYAASAAAVVPEHAAPSWEEFRNATGQLIERNKEISSWVDSGNESALAHAEEITRELVRGGYGKYWSMPLPIPMHPTGEPYAIRHDTVIHLLEDSHSTEHGMCEKCFDKVSVVAVRGLNVTWSNDSPVLHGFESGTYSEKDGAFSTGVIMPGETYSLDTGELDAGHYAYHCIFHPWEAGLLEVREP</sequence>
<reference evidence="1 2" key="1">
    <citation type="journal article" date="2006" name="Proc. Natl. Acad. Sci. U.S.A.">
        <title>Genomic analysis of the uncultivated marine crenarchaeote Cenarchaeum symbiosum.</title>
        <authorList>
            <person name="Hallam S.J."/>
            <person name="Konstantinidis K.T."/>
            <person name="Putnam N."/>
            <person name="Schleper C."/>
            <person name="Watanabe Y."/>
            <person name="Sugahara J."/>
            <person name="Preston C."/>
            <person name="de la Torre J."/>
            <person name="Richardson P.M."/>
            <person name="DeLong E.F."/>
        </authorList>
    </citation>
    <scope>NUCLEOTIDE SEQUENCE [LARGE SCALE GENOMIC DNA]</scope>
    <source>
        <strain evidence="2">A</strain>
    </source>
</reference>
<dbReference type="AlphaFoldDB" id="A0RXM7"/>
<name>A0RXM7_CENSY</name>
<gene>
    <name evidence="1" type="ordered locus">CENSYa_1472</name>
</gene>